<keyword evidence="7" id="KW-0408">Iron</keyword>
<evidence type="ECO:0000256" key="4">
    <source>
        <dbReference type="ARBA" id="ARBA00022723"/>
    </source>
</evidence>
<keyword evidence="5 12" id="KW-1133">Transmembrane helix</keyword>
<evidence type="ECO:0000256" key="11">
    <source>
        <dbReference type="ARBA" id="ARBA00023444"/>
    </source>
</evidence>
<protein>
    <submittedName>
        <fullName evidence="14">COX15/CtaA family protein</fullName>
        <ecNumber evidence="14">1.17.99.9</ecNumber>
    </submittedName>
</protein>
<evidence type="ECO:0000256" key="6">
    <source>
        <dbReference type="ARBA" id="ARBA00023002"/>
    </source>
</evidence>
<feature type="transmembrane region" description="Helical" evidence="12">
    <location>
        <begin position="162"/>
        <end position="184"/>
    </location>
</feature>
<evidence type="ECO:0000256" key="5">
    <source>
        <dbReference type="ARBA" id="ARBA00022989"/>
    </source>
</evidence>
<dbReference type="Pfam" id="PF02628">
    <property type="entry name" value="COX15-CtaA"/>
    <property type="match status" value="1"/>
</dbReference>
<dbReference type="GO" id="GO:0016491">
    <property type="term" value="F:oxidoreductase activity"/>
    <property type="evidence" value="ECO:0007669"/>
    <property type="project" value="UniProtKB-KW"/>
</dbReference>
<keyword evidence="10" id="KW-1015">Disulfide bond</keyword>
<feature type="transmembrane region" description="Helical" evidence="12">
    <location>
        <begin position="269"/>
        <end position="293"/>
    </location>
</feature>
<dbReference type="GO" id="GO:0006784">
    <property type="term" value="P:heme A biosynthetic process"/>
    <property type="evidence" value="ECO:0007669"/>
    <property type="project" value="InterPro"/>
</dbReference>
<dbReference type="GO" id="GO:0016020">
    <property type="term" value="C:membrane"/>
    <property type="evidence" value="ECO:0007669"/>
    <property type="project" value="UniProtKB-SubCell"/>
</dbReference>
<comment type="subcellular location">
    <subcellularLocation>
        <location evidence="1">Membrane</location>
        <topology evidence="1">Multi-pass membrane protein</topology>
    </subcellularLocation>
</comment>
<keyword evidence="6" id="KW-0560">Oxidoreductase</keyword>
<comment type="pathway">
    <text evidence="11">Porphyrin-containing compound metabolism.</text>
</comment>
<dbReference type="RefSeq" id="WP_084545198.1">
    <property type="nucleotide sequence ID" value="NZ_AXWS01000015.1"/>
</dbReference>
<keyword evidence="8" id="KW-0350">Heme biosynthesis</keyword>
<name>A0A8B6XBT0_9BURK</name>
<dbReference type="AlphaFoldDB" id="A0A8B6XBT0"/>
<evidence type="ECO:0000256" key="10">
    <source>
        <dbReference type="ARBA" id="ARBA00023157"/>
    </source>
</evidence>
<keyword evidence="2" id="KW-1003">Cell membrane</keyword>
<dbReference type="OrthoDB" id="1447144at2"/>
<evidence type="ECO:0000256" key="12">
    <source>
        <dbReference type="SAM" id="Phobius"/>
    </source>
</evidence>
<dbReference type="PANTHER" id="PTHR35457:SF1">
    <property type="entry name" value="HEME A SYNTHASE"/>
    <property type="match status" value="1"/>
</dbReference>
<feature type="transmembrane region" description="Helical" evidence="12">
    <location>
        <begin position="136"/>
        <end position="156"/>
    </location>
</feature>
<dbReference type="GO" id="GO:0046872">
    <property type="term" value="F:metal ion binding"/>
    <property type="evidence" value="ECO:0007669"/>
    <property type="project" value="UniProtKB-KW"/>
</dbReference>
<evidence type="ECO:0000313" key="13">
    <source>
        <dbReference type="Proteomes" id="UP000675920"/>
    </source>
</evidence>
<feature type="transmembrane region" description="Helical" evidence="12">
    <location>
        <begin position="305"/>
        <end position="325"/>
    </location>
</feature>
<evidence type="ECO:0000256" key="1">
    <source>
        <dbReference type="ARBA" id="ARBA00004141"/>
    </source>
</evidence>
<proteinExistence type="predicted"/>
<feature type="transmembrane region" description="Helical" evidence="12">
    <location>
        <begin position="36"/>
        <end position="56"/>
    </location>
</feature>
<feature type="transmembrane region" description="Helical" evidence="12">
    <location>
        <begin position="204"/>
        <end position="225"/>
    </location>
</feature>
<evidence type="ECO:0000256" key="8">
    <source>
        <dbReference type="ARBA" id="ARBA00023133"/>
    </source>
</evidence>
<keyword evidence="9 12" id="KW-0472">Membrane</keyword>
<dbReference type="Proteomes" id="UP000675920">
    <property type="component" value="Unplaced"/>
</dbReference>
<organism evidence="13 14">
    <name type="scientific">Derxia gummosa DSM 723</name>
    <dbReference type="NCBI Taxonomy" id="1121388"/>
    <lineage>
        <taxon>Bacteria</taxon>
        <taxon>Pseudomonadati</taxon>
        <taxon>Pseudomonadota</taxon>
        <taxon>Betaproteobacteria</taxon>
        <taxon>Burkholderiales</taxon>
        <taxon>Alcaligenaceae</taxon>
        <taxon>Derxia</taxon>
    </lineage>
</organism>
<reference evidence="14" key="1">
    <citation type="submission" date="2025-08" db="UniProtKB">
        <authorList>
            <consortium name="RefSeq"/>
        </authorList>
    </citation>
    <scope>IDENTIFICATION</scope>
</reference>
<evidence type="ECO:0000313" key="14">
    <source>
        <dbReference type="RefSeq" id="WP_084545198.1"/>
    </source>
</evidence>
<accession>A0A8B6XBT0</accession>
<dbReference type="EC" id="1.17.99.9" evidence="14"/>
<dbReference type="InterPro" id="IPR050450">
    <property type="entry name" value="COX15/CtaA_HemeA_synthase"/>
</dbReference>
<keyword evidence="13" id="KW-1185">Reference proteome</keyword>
<dbReference type="PANTHER" id="PTHR35457">
    <property type="entry name" value="HEME A SYNTHASE"/>
    <property type="match status" value="1"/>
</dbReference>
<evidence type="ECO:0000256" key="9">
    <source>
        <dbReference type="ARBA" id="ARBA00023136"/>
    </source>
</evidence>
<evidence type="ECO:0000256" key="7">
    <source>
        <dbReference type="ARBA" id="ARBA00023004"/>
    </source>
</evidence>
<sequence>MHPALVLAIAVFVGCVIVGALVRWLEEGDDRRFRRLAALAAALALGVVVLGAYVRLSDAGLGCPDWPGCYGHPTPAHASEHIAAAEQDAPFGPVSMAKAWKEMAHRYLAASLGLLILALAIGAWRKRLQAPARARLALLLLGVVLLQGAFGAWTVTLLLRPAIVTGHLIGGMTTLALLGCLALLPPGRRAAPRLLPEPRGLRSVRAAATLALGALAVQIMLGGWVSTNHAALACPDLPLCQRALVPPMNFGDAFHLMRPLGMAADGEPLPFAALTAIHWTHRMFALVATVAIARCMLRAYFAPGLRWLALGLGSALLAQLALGISNVHYGLPLAVAVAHNAGAATLLLVLVAIRMRAGRAVRSVVEEVTPCKPASPSHVSPPACASTGH</sequence>
<feature type="transmembrane region" description="Helical" evidence="12">
    <location>
        <begin position="6"/>
        <end position="24"/>
    </location>
</feature>
<dbReference type="InterPro" id="IPR003780">
    <property type="entry name" value="COX15/CtaA_fam"/>
</dbReference>
<evidence type="ECO:0000256" key="2">
    <source>
        <dbReference type="ARBA" id="ARBA00022475"/>
    </source>
</evidence>
<keyword evidence="4" id="KW-0479">Metal-binding</keyword>
<feature type="transmembrane region" description="Helical" evidence="12">
    <location>
        <begin position="104"/>
        <end position="124"/>
    </location>
</feature>
<evidence type="ECO:0000256" key="3">
    <source>
        <dbReference type="ARBA" id="ARBA00022692"/>
    </source>
</evidence>
<feature type="transmembrane region" description="Helical" evidence="12">
    <location>
        <begin position="331"/>
        <end position="353"/>
    </location>
</feature>
<keyword evidence="3 12" id="KW-0812">Transmembrane</keyword>